<keyword evidence="2" id="KW-1133">Transmembrane helix</keyword>
<protein>
    <submittedName>
        <fullName evidence="3">Sushi domain-containing protein 3-like</fullName>
    </submittedName>
</protein>
<reference evidence="3" key="3">
    <citation type="submission" date="2025-09" db="UniProtKB">
        <authorList>
            <consortium name="Ensembl"/>
        </authorList>
    </citation>
    <scope>IDENTIFICATION</scope>
</reference>
<dbReference type="PANTHER" id="PTHR46879:SF1">
    <property type="entry name" value="SUSHI DOMAIN-CONTAINING PROTEIN 3"/>
    <property type="match status" value="1"/>
</dbReference>
<keyword evidence="4" id="KW-1185">Reference proteome</keyword>
<dbReference type="CTD" id="203328"/>
<evidence type="ECO:0000256" key="1">
    <source>
        <dbReference type="SAM" id="MobiDB-lite"/>
    </source>
</evidence>
<feature type="compositionally biased region" description="Basic and acidic residues" evidence="1">
    <location>
        <begin position="10"/>
        <end position="27"/>
    </location>
</feature>
<keyword evidence="2" id="KW-0812">Transmembrane</keyword>
<evidence type="ECO:0000313" key="3">
    <source>
        <dbReference type="Ensembl" id="ENSGWIP00000001407.1"/>
    </source>
</evidence>
<evidence type="ECO:0000313" key="4">
    <source>
        <dbReference type="Proteomes" id="UP000694680"/>
    </source>
</evidence>
<dbReference type="AlphaFoldDB" id="A0A8C5D354"/>
<dbReference type="Proteomes" id="UP000694680">
    <property type="component" value="Chromosome 7"/>
</dbReference>
<reference evidence="3" key="1">
    <citation type="submission" date="2020-06" db="EMBL/GenBank/DDBJ databases">
        <authorList>
            <consortium name="Wellcome Sanger Institute Data Sharing"/>
        </authorList>
    </citation>
    <scope>NUCLEOTIDE SEQUENCE [LARGE SCALE GENOMIC DNA]</scope>
</reference>
<feature type="transmembrane region" description="Helical" evidence="2">
    <location>
        <begin position="105"/>
        <end position="133"/>
    </location>
</feature>
<organism evidence="3 4">
    <name type="scientific">Gouania willdenowi</name>
    <name type="common">Blunt-snouted clingfish</name>
    <name type="synonym">Lepadogaster willdenowi</name>
    <dbReference type="NCBI Taxonomy" id="441366"/>
    <lineage>
        <taxon>Eukaryota</taxon>
        <taxon>Metazoa</taxon>
        <taxon>Chordata</taxon>
        <taxon>Craniata</taxon>
        <taxon>Vertebrata</taxon>
        <taxon>Euteleostomi</taxon>
        <taxon>Actinopterygii</taxon>
        <taxon>Neopterygii</taxon>
        <taxon>Teleostei</taxon>
        <taxon>Neoteleostei</taxon>
        <taxon>Acanthomorphata</taxon>
        <taxon>Ovalentaria</taxon>
        <taxon>Blenniimorphae</taxon>
        <taxon>Blenniiformes</taxon>
        <taxon>Gobiesocoidei</taxon>
        <taxon>Gobiesocidae</taxon>
        <taxon>Gobiesocinae</taxon>
        <taxon>Gouania</taxon>
    </lineage>
</organism>
<sequence length="300" mass="33302">MSASPASVEDVSRTEQTNTHERRDRNNSVHPQAQCTPMALPALGIQRIIRGNGTNVGSVISLQCPAKHKLIGSDLTCIMGPNSPHWVGETYCKPLTPYGDYGFRVAVLASIVSLAIIFLMSVAFITCCLLDCIKEDNQKEQERETEMWLREEQEPQRSRYVNKGRNNNNNAHEKMLNLQDSHKPSLCRCQQSDIGAPLCNSGQSPLVSSLPGNDYNQPLMADQSQARGPSQGSETLFSTQTLSPGWIQTSRGCSLVQQYERQQTNLPGGTQSVEYEPNIRNININKNINPKEFSIRVISV</sequence>
<dbReference type="OrthoDB" id="9939976at2759"/>
<name>A0A8C5D354_GOUWI</name>
<evidence type="ECO:0000256" key="2">
    <source>
        <dbReference type="SAM" id="Phobius"/>
    </source>
</evidence>
<dbReference type="Ensembl" id="ENSGWIT00000001514.1">
    <property type="protein sequence ID" value="ENSGWIP00000001407.1"/>
    <property type="gene ID" value="ENSGWIG00000000820.1"/>
</dbReference>
<feature type="compositionally biased region" description="Basic and acidic residues" evidence="1">
    <location>
        <begin position="144"/>
        <end position="157"/>
    </location>
</feature>
<gene>
    <name evidence="3" type="primary">LOC114467698</name>
</gene>
<feature type="region of interest" description="Disordered" evidence="1">
    <location>
        <begin position="144"/>
        <end position="171"/>
    </location>
</feature>
<keyword evidence="2" id="KW-0472">Membrane</keyword>
<dbReference type="PANTHER" id="PTHR46879">
    <property type="entry name" value="SUSHI DOMAIN-CONTAINING PROTEIN 3"/>
    <property type="match status" value="1"/>
</dbReference>
<reference evidence="3" key="2">
    <citation type="submission" date="2025-08" db="UniProtKB">
        <authorList>
            <consortium name="Ensembl"/>
        </authorList>
    </citation>
    <scope>IDENTIFICATION</scope>
</reference>
<dbReference type="InterPro" id="IPR053067">
    <property type="entry name" value="SUSD3"/>
</dbReference>
<feature type="region of interest" description="Disordered" evidence="1">
    <location>
        <begin position="1"/>
        <end position="32"/>
    </location>
</feature>
<dbReference type="GO" id="GO:0005886">
    <property type="term" value="C:plasma membrane"/>
    <property type="evidence" value="ECO:0007669"/>
    <property type="project" value="TreeGrafter"/>
</dbReference>
<accession>A0A8C5D354</accession>
<proteinExistence type="predicted"/>